<evidence type="ECO:0000313" key="3">
    <source>
        <dbReference type="Proteomes" id="UP000593571"/>
    </source>
</evidence>
<comment type="caution">
    <text evidence="2">The sequence shown here is derived from an EMBL/GenBank/DDBJ whole genome shotgun (WGS) entry which is preliminary data.</text>
</comment>
<feature type="region of interest" description="Disordered" evidence="1">
    <location>
        <begin position="19"/>
        <end position="88"/>
    </location>
</feature>
<dbReference type="Proteomes" id="UP000593571">
    <property type="component" value="Unassembled WGS sequence"/>
</dbReference>
<protein>
    <submittedName>
        <fullName evidence="2">Uncharacterized protein</fullName>
    </submittedName>
</protein>
<evidence type="ECO:0000256" key="1">
    <source>
        <dbReference type="SAM" id="MobiDB-lite"/>
    </source>
</evidence>
<organism evidence="2 3">
    <name type="scientific">Rousettus aegyptiacus</name>
    <name type="common">Egyptian fruit bat</name>
    <name type="synonym">Pteropus aegyptiacus</name>
    <dbReference type="NCBI Taxonomy" id="9407"/>
    <lineage>
        <taxon>Eukaryota</taxon>
        <taxon>Metazoa</taxon>
        <taxon>Chordata</taxon>
        <taxon>Craniata</taxon>
        <taxon>Vertebrata</taxon>
        <taxon>Euteleostomi</taxon>
        <taxon>Mammalia</taxon>
        <taxon>Eutheria</taxon>
        <taxon>Laurasiatheria</taxon>
        <taxon>Chiroptera</taxon>
        <taxon>Yinpterochiroptera</taxon>
        <taxon>Pteropodoidea</taxon>
        <taxon>Pteropodidae</taxon>
        <taxon>Rousettinae</taxon>
        <taxon>Rousettus</taxon>
    </lineage>
</organism>
<evidence type="ECO:0000313" key="2">
    <source>
        <dbReference type="EMBL" id="KAF6401437.1"/>
    </source>
</evidence>
<keyword evidence="3" id="KW-1185">Reference proteome</keyword>
<name>A0A7J8BRI4_ROUAE</name>
<reference evidence="2 3" key="1">
    <citation type="journal article" date="2020" name="Nature">
        <title>Six reference-quality genomes reveal evolution of bat adaptations.</title>
        <authorList>
            <person name="Jebb D."/>
            <person name="Huang Z."/>
            <person name="Pippel M."/>
            <person name="Hughes G.M."/>
            <person name="Lavrichenko K."/>
            <person name="Devanna P."/>
            <person name="Winkler S."/>
            <person name="Jermiin L.S."/>
            <person name="Skirmuntt E.C."/>
            <person name="Katzourakis A."/>
            <person name="Burkitt-Gray L."/>
            <person name="Ray D.A."/>
            <person name="Sullivan K.A.M."/>
            <person name="Roscito J.G."/>
            <person name="Kirilenko B.M."/>
            <person name="Davalos L.M."/>
            <person name="Corthals A.P."/>
            <person name="Power M.L."/>
            <person name="Jones G."/>
            <person name="Ransome R.D."/>
            <person name="Dechmann D.K.N."/>
            <person name="Locatelli A.G."/>
            <person name="Puechmaille S.J."/>
            <person name="Fedrigo O."/>
            <person name="Jarvis E.D."/>
            <person name="Hiller M."/>
            <person name="Vernes S.C."/>
            <person name="Myers E.W."/>
            <person name="Teeling E.C."/>
        </authorList>
    </citation>
    <scope>NUCLEOTIDE SEQUENCE [LARGE SCALE GENOMIC DNA]</scope>
    <source>
        <strain evidence="2">MRouAeg1</strain>
        <tissue evidence="2">Muscle</tissue>
    </source>
</reference>
<gene>
    <name evidence="2" type="ORF">HJG63_009543</name>
</gene>
<sequence>MHLTTVLVPWPWQLYRTAGPITQEEKPAGRETGGTEHNLRRGSCQQQHGGNSRNIPNWGTALRPEGSGRQEAKGQNHRQRVRDPPQKLLLLQPGSCEGSLQHPAQLFRDTWIPGECWEAPDVGERALSSSQETWVPALTGCAPCLPPQGPISSESILNSK</sequence>
<proteinExistence type="predicted"/>
<feature type="compositionally biased region" description="Polar residues" evidence="1">
    <location>
        <begin position="43"/>
        <end position="57"/>
    </location>
</feature>
<dbReference type="AlphaFoldDB" id="A0A7J8BRI4"/>
<dbReference type="EMBL" id="JACASE010000016">
    <property type="protein sequence ID" value="KAF6401437.1"/>
    <property type="molecule type" value="Genomic_DNA"/>
</dbReference>
<feature type="compositionally biased region" description="Basic and acidic residues" evidence="1">
    <location>
        <begin position="23"/>
        <end position="39"/>
    </location>
</feature>
<accession>A0A7J8BRI4</accession>